<proteinExistence type="predicted"/>
<evidence type="ECO:0000313" key="3">
    <source>
        <dbReference type="Proteomes" id="UP000275772"/>
    </source>
</evidence>
<feature type="compositionally biased region" description="Polar residues" evidence="1">
    <location>
        <begin position="89"/>
        <end position="106"/>
    </location>
</feature>
<dbReference type="AlphaFoldDB" id="A0A383UMP3"/>
<feature type="region of interest" description="Disordered" evidence="1">
    <location>
        <begin position="1"/>
        <end position="32"/>
    </location>
</feature>
<feature type="region of interest" description="Disordered" evidence="1">
    <location>
        <begin position="251"/>
        <end position="270"/>
    </location>
</feature>
<dbReference type="Proteomes" id="UP000275772">
    <property type="component" value="Unassembled WGS sequence"/>
</dbReference>
<feature type="region of interest" description="Disordered" evidence="1">
    <location>
        <begin position="174"/>
        <end position="231"/>
    </location>
</feature>
<accession>A0A383UMP3</accession>
<organism evidence="2 3">
    <name type="scientific">Blumeria hordei</name>
    <name type="common">Barley powdery mildew</name>
    <name type="synonym">Blumeria graminis f. sp. hordei</name>
    <dbReference type="NCBI Taxonomy" id="2867405"/>
    <lineage>
        <taxon>Eukaryota</taxon>
        <taxon>Fungi</taxon>
        <taxon>Dikarya</taxon>
        <taxon>Ascomycota</taxon>
        <taxon>Pezizomycotina</taxon>
        <taxon>Leotiomycetes</taxon>
        <taxon>Erysiphales</taxon>
        <taxon>Erysiphaceae</taxon>
        <taxon>Blumeria</taxon>
    </lineage>
</organism>
<evidence type="ECO:0000256" key="1">
    <source>
        <dbReference type="SAM" id="MobiDB-lite"/>
    </source>
</evidence>
<dbReference type="VEuPathDB" id="FungiDB:BLGHR1_11803"/>
<reference evidence="2 3" key="1">
    <citation type="submission" date="2017-11" db="EMBL/GenBank/DDBJ databases">
        <authorList>
            <person name="Kracher B."/>
        </authorList>
    </citation>
    <scope>NUCLEOTIDE SEQUENCE [LARGE SCALE GENOMIC DNA]</scope>
    <source>
        <strain evidence="2 3">RACE1</strain>
    </source>
</reference>
<gene>
    <name evidence="2" type="ORF">BLGHR1_11803</name>
</gene>
<feature type="compositionally biased region" description="Acidic residues" evidence="1">
    <location>
        <begin position="197"/>
        <end position="207"/>
    </location>
</feature>
<feature type="compositionally biased region" description="Basic and acidic residues" evidence="1">
    <location>
        <begin position="251"/>
        <end position="262"/>
    </location>
</feature>
<evidence type="ECO:0000313" key="2">
    <source>
        <dbReference type="EMBL" id="SZF01049.1"/>
    </source>
</evidence>
<sequence>MFSLPPVSPRNLSAPYTPYDSSPLANSPLRTAPSAIKNATKRGPLGYHVPKISLQSSPTSFLASSSKDQFGKAKCSQVPNRKVHHPATAFSSRQTKPNPLFSTRVGSSMRVESREARRNLFFKKIKDATDEKRWRERKGGFCEGDEEILRALWLAEKRRWRQQREKEALSLECDKEFEEDEQGIDDYRNRSDADISPPEESDEDLPEEQLTSNHAYDNHRETSLAPRFEPADDDIYDDIFMDLIREEDKPRRDLTWESKCGEDPNEMDLS</sequence>
<dbReference type="EMBL" id="UNSH01000035">
    <property type="protein sequence ID" value="SZF01049.1"/>
    <property type="molecule type" value="Genomic_DNA"/>
</dbReference>
<feature type="compositionally biased region" description="Polar residues" evidence="1">
    <location>
        <begin position="19"/>
        <end position="29"/>
    </location>
</feature>
<feature type="compositionally biased region" description="Acidic residues" evidence="1">
    <location>
        <begin position="175"/>
        <end position="184"/>
    </location>
</feature>
<feature type="region of interest" description="Disordered" evidence="1">
    <location>
        <begin position="72"/>
        <end position="106"/>
    </location>
</feature>
<protein>
    <submittedName>
        <fullName evidence="2">Uncharacterized protein</fullName>
    </submittedName>
</protein>
<name>A0A383UMP3_BLUHO</name>